<protein>
    <recommendedName>
        <fullName evidence="7">Reverse transcriptase/retrotransposon-derived protein RNase H-like domain-containing protein</fullName>
    </recommendedName>
</protein>
<dbReference type="InterPro" id="IPR043128">
    <property type="entry name" value="Rev_trsase/Diguanyl_cyclase"/>
</dbReference>
<feature type="domain" description="Reverse transcriptase/retrotransposon-derived protein RNase H-like" evidence="7">
    <location>
        <begin position="148"/>
        <end position="183"/>
    </location>
</feature>
<evidence type="ECO:0000256" key="2">
    <source>
        <dbReference type="ARBA" id="ARBA00022723"/>
    </source>
</evidence>
<dbReference type="FunFam" id="3.30.70.270:FF:000020">
    <property type="entry name" value="Transposon Tf2-6 polyprotein-like Protein"/>
    <property type="match status" value="1"/>
</dbReference>
<dbReference type="SUPFAM" id="SSF56672">
    <property type="entry name" value="DNA/RNA polymerases"/>
    <property type="match status" value="1"/>
</dbReference>
<evidence type="ECO:0000256" key="1">
    <source>
        <dbReference type="ARBA" id="ARBA00004123"/>
    </source>
</evidence>
<dbReference type="InterPro" id="IPR043502">
    <property type="entry name" value="DNA/RNA_pol_sf"/>
</dbReference>
<dbReference type="Gene3D" id="3.30.70.270">
    <property type="match status" value="1"/>
</dbReference>
<feature type="region of interest" description="Disordered" evidence="6">
    <location>
        <begin position="118"/>
        <end position="138"/>
    </location>
</feature>
<dbReference type="EMBL" id="NAJN01000719">
    <property type="protein sequence ID" value="TKA69577.1"/>
    <property type="molecule type" value="Genomic_DNA"/>
</dbReference>
<dbReference type="InterPro" id="IPR052035">
    <property type="entry name" value="ZnF_BED_domain_contain"/>
</dbReference>
<keyword evidence="4" id="KW-0862">Zinc</keyword>
<dbReference type="PANTHER" id="PTHR46481">
    <property type="entry name" value="ZINC FINGER BED DOMAIN-CONTAINING PROTEIN 4"/>
    <property type="match status" value="1"/>
</dbReference>
<organism evidence="8 9">
    <name type="scientific">Cryomyces minteri</name>
    <dbReference type="NCBI Taxonomy" id="331657"/>
    <lineage>
        <taxon>Eukaryota</taxon>
        <taxon>Fungi</taxon>
        <taxon>Dikarya</taxon>
        <taxon>Ascomycota</taxon>
        <taxon>Pezizomycotina</taxon>
        <taxon>Dothideomycetes</taxon>
        <taxon>Dothideomycetes incertae sedis</taxon>
        <taxon>Cryomyces</taxon>
    </lineage>
</organism>
<dbReference type="Pfam" id="PF17919">
    <property type="entry name" value="RT_RNaseH_2"/>
    <property type="match status" value="1"/>
</dbReference>
<evidence type="ECO:0000256" key="3">
    <source>
        <dbReference type="ARBA" id="ARBA00022771"/>
    </source>
</evidence>
<comment type="caution">
    <text evidence="8">The sequence shown here is derived from an EMBL/GenBank/DDBJ whole genome shotgun (WGS) entry which is preliminary data.</text>
</comment>
<dbReference type="GO" id="GO:0005634">
    <property type="term" value="C:nucleus"/>
    <property type="evidence" value="ECO:0007669"/>
    <property type="project" value="UniProtKB-SubCell"/>
</dbReference>
<dbReference type="AlphaFoldDB" id="A0A4U0X1V1"/>
<dbReference type="PANTHER" id="PTHR46481:SF10">
    <property type="entry name" value="ZINC FINGER BED DOMAIN-CONTAINING PROTEIN 39"/>
    <property type="match status" value="1"/>
</dbReference>
<keyword evidence="5" id="KW-0539">Nucleus</keyword>
<dbReference type="GO" id="GO:0008270">
    <property type="term" value="F:zinc ion binding"/>
    <property type="evidence" value="ECO:0007669"/>
    <property type="project" value="UniProtKB-KW"/>
</dbReference>
<name>A0A4U0X1V1_9PEZI</name>
<proteinExistence type="predicted"/>
<sequence>MDMLYFEMAYALWGAFKLADLPTRLDNEESIQITDLCSQFINFLFSEQCLTCIEMAVLINYAGGYSLLLHNIEDALTVANWHTPRNVKDVQAFLGFSNFYRRFIAGFSAIASPLTELTRTEPTKPSGPNADPTGKKKKRKARYLPFEWTASCQQAFDRLKTAFTTAPILTHFNPDAETWVETRVANNQARLGYLFALLAFMPSDLTEASLPIDIQSTPTIALTEVMNASTSTPESNLVDDYKDIDWIRLPTFQRPCKHLQRNGSWVWQFGYPIQERSSNVSTSSAIKHLAREDIPMHSVDRNGRITPTTKKRKRSVYEQVQDEHYIPQAVLNGLIASYNSNRFKRKILKWITARNHPLREVETPEFREIIEAANPNAAEDIFKNHQSVHDYILSEYSSHEGILVEQLKQAASKIHISFDGWSTRSGRHALTGVCVHYLDDQGVMRDFLLALPEQLGQHSGFNYAEVVGNVIARYDVSKKLGFFVTDNASNNDTCLEYLADEFGFDKNQRRLRCTAHIVNLVAQSVLFGKDKESFENADENIPEEEQFLAEWRKEGPLGTLIDILNCIDTPQKHQLFYGYQHEENALLPTPDFKILDVVKPVKTRWNSYLDAFERAQKLRGPIDSFSQYYIEKLNRERAACRAKGKRPPALPLLVEVGGLSSYDWDVVANYVKILQPLREATKRLEAWGATGRYGAIWEVIPTMNWLLQVFEEAKERVAEATTENYPNQEALEDHYSTNVNRGWKKLRKYFEKLDDTPAYYAAVTLHPHLKRVCINAWKDRPDWIINSDATFQKLWQTYKGR</sequence>
<evidence type="ECO:0000256" key="6">
    <source>
        <dbReference type="SAM" id="MobiDB-lite"/>
    </source>
</evidence>
<keyword evidence="2" id="KW-0479">Metal-binding</keyword>
<evidence type="ECO:0000256" key="5">
    <source>
        <dbReference type="ARBA" id="ARBA00023242"/>
    </source>
</evidence>
<dbReference type="OrthoDB" id="3800660at2759"/>
<evidence type="ECO:0000313" key="8">
    <source>
        <dbReference type="EMBL" id="TKA69577.1"/>
    </source>
</evidence>
<evidence type="ECO:0000259" key="7">
    <source>
        <dbReference type="Pfam" id="PF17919"/>
    </source>
</evidence>
<keyword evidence="3" id="KW-0863">Zinc-finger</keyword>
<dbReference type="SUPFAM" id="SSF53098">
    <property type="entry name" value="Ribonuclease H-like"/>
    <property type="match status" value="1"/>
</dbReference>
<comment type="subcellular location">
    <subcellularLocation>
        <location evidence="1">Nucleus</location>
    </subcellularLocation>
</comment>
<accession>A0A4U0X1V1</accession>
<keyword evidence="9" id="KW-1185">Reference proteome</keyword>
<dbReference type="InterPro" id="IPR012337">
    <property type="entry name" value="RNaseH-like_sf"/>
</dbReference>
<evidence type="ECO:0000256" key="4">
    <source>
        <dbReference type="ARBA" id="ARBA00022833"/>
    </source>
</evidence>
<evidence type="ECO:0000313" key="9">
    <source>
        <dbReference type="Proteomes" id="UP000308768"/>
    </source>
</evidence>
<dbReference type="InterPro" id="IPR041577">
    <property type="entry name" value="RT_RNaseH_2"/>
</dbReference>
<gene>
    <name evidence="8" type="ORF">B0A49_08685</name>
</gene>
<reference evidence="8 9" key="1">
    <citation type="submission" date="2017-03" db="EMBL/GenBank/DDBJ databases">
        <title>Genomes of endolithic fungi from Antarctica.</title>
        <authorList>
            <person name="Coleine C."/>
            <person name="Masonjones S."/>
            <person name="Stajich J.E."/>
        </authorList>
    </citation>
    <scope>NUCLEOTIDE SEQUENCE [LARGE SCALE GENOMIC DNA]</scope>
    <source>
        <strain evidence="8 9">CCFEE 5187</strain>
    </source>
</reference>
<dbReference type="Proteomes" id="UP000308768">
    <property type="component" value="Unassembled WGS sequence"/>
</dbReference>